<feature type="domain" description="RNase H type-1" evidence="1">
    <location>
        <begin position="474"/>
        <end position="583"/>
    </location>
</feature>
<accession>A0AAW2WDG4</accession>
<feature type="domain" description="Reverse transcriptase zinc-binding" evidence="2">
    <location>
        <begin position="266"/>
        <end position="355"/>
    </location>
</feature>
<dbReference type="Pfam" id="PF13456">
    <property type="entry name" value="RVT_3"/>
    <property type="match status" value="1"/>
</dbReference>
<gene>
    <name evidence="3" type="ORF">Slati_2416800</name>
</gene>
<proteinExistence type="predicted"/>
<reference evidence="3" key="1">
    <citation type="submission" date="2020-06" db="EMBL/GenBank/DDBJ databases">
        <authorList>
            <person name="Li T."/>
            <person name="Hu X."/>
            <person name="Zhang T."/>
            <person name="Song X."/>
            <person name="Zhang H."/>
            <person name="Dai N."/>
            <person name="Sheng W."/>
            <person name="Hou X."/>
            <person name="Wei L."/>
        </authorList>
    </citation>
    <scope>NUCLEOTIDE SEQUENCE</scope>
    <source>
        <strain evidence="3">KEN1</strain>
        <tissue evidence="3">Leaf</tissue>
    </source>
</reference>
<dbReference type="GO" id="GO:0004523">
    <property type="term" value="F:RNA-DNA hybrid ribonuclease activity"/>
    <property type="evidence" value="ECO:0007669"/>
    <property type="project" value="InterPro"/>
</dbReference>
<dbReference type="InterPro" id="IPR026960">
    <property type="entry name" value="RVT-Znf"/>
</dbReference>
<protein>
    <submittedName>
        <fullName evidence="3">Ribonuclease H protein</fullName>
    </submittedName>
</protein>
<dbReference type="InterPro" id="IPR036397">
    <property type="entry name" value="RNaseH_sf"/>
</dbReference>
<dbReference type="EMBL" id="JACGWN010000008">
    <property type="protein sequence ID" value="KAL0439338.1"/>
    <property type="molecule type" value="Genomic_DNA"/>
</dbReference>
<evidence type="ECO:0000259" key="2">
    <source>
        <dbReference type="Pfam" id="PF13966"/>
    </source>
</evidence>
<dbReference type="GO" id="GO:0003676">
    <property type="term" value="F:nucleic acid binding"/>
    <property type="evidence" value="ECO:0007669"/>
    <property type="project" value="InterPro"/>
</dbReference>
<dbReference type="CDD" id="cd06222">
    <property type="entry name" value="RNase_H_like"/>
    <property type="match status" value="1"/>
</dbReference>
<dbReference type="InterPro" id="IPR044730">
    <property type="entry name" value="RNase_H-like_dom_plant"/>
</dbReference>
<dbReference type="PANTHER" id="PTHR33116">
    <property type="entry name" value="REVERSE TRANSCRIPTASE ZINC-BINDING DOMAIN-CONTAINING PROTEIN-RELATED-RELATED"/>
    <property type="match status" value="1"/>
</dbReference>
<dbReference type="SUPFAM" id="SSF53098">
    <property type="entry name" value="Ribonuclease H-like"/>
    <property type="match status" value="1"/>
</dbReference>
<evidence type="ECO:0000313" key="3">
    <source>
        <dbReference type="EMBL" id="KAL0439338.1"/>
    </source>
</evidence>
<evidence type="ECO:0000259" key="1">
    <source>
        <dbReference type="Pfam" id="PF13456"/>
    </source>
</evidence>
<dbReference type="PANTHER" id="PTHR33116:SF86">
    <property type="entry name" value="REVERSE TRANSCRIPTASE DOMAIN-CONTAINING PROTEIN"/>
    <property type="match status" value="1"/>
</dbReference>
<name>A0AAW2WDG4_9LAMI</name>
<dbReference type="InterPro" id="IPR012337">
    <property type="entry name" value="RNaseH-like_sf"/>
</dbReference>
<comment type="caution">
    <text evidence="3">The sequence shown here is derived from an EMBL/GenBank/DDBJ whole genome shotgun (WGS) entry which is preliminary data.</text>
</comment>
<dbReference type="InterPro" id="IPR002156">
    <property type="entry name" value="RNaseH_domain"/>
</dbReference>
<reference evidence="3" key="2">
    <citation type="journal article" date="2024" name="Plant">
        <title>Genomic evolution and insights into agronomic trait innovations of Sesamum species.</title>
        <authorList>
            <person name="Miao H."/>
            <person name="Wang L."/>
            <person name="Qu L."/>
            <person name="Liu H."/>
            <person name="Sun Y."/>
            <person name="Le M."/>
            <person name="Wang Q."/>
            <person name="Wei S."/>
            <person name="Zheng Y."/>
            <person name="Lin W."/>
            <person name="Duan Y."/>
            <person name="Cao H."/>
            <person name="Xiong S."/>
            <person name="Wang X."/>
            <person name="Wei L."/>
            <person name="Li C."/>
            <person name="Ma Q."/>
            <person name="Ju M."/>
            <person name="Zhao R."/>
            <person name="Li G."/>
            <person name="Mu C."/>
            <person name="Tian Q."/>
            <person name="Mei H."/>
            <person name="Zhang T."/>
            <person name="Gao T."/>
            <person name="Zhang H."/>
        </authorList>
    </citation>
    <scope>NUCLEOTIDE SEQUENCE</scope>
    <source>
        <strain evidence="3">KEN1</strain>
    </source>
</reference>
<dbReference type="Gene3D" id="3.30.420.10">
    <property type="entry name" value="Ribonuclease H-like superfamily/Ribonuclease H"/>
    <property type="match status" value="1"/>
</dbReference>
<dbReference type="Pfam" id="PF13966">
    <property type="entry name" value="zf-RVT"/>
    <property type="match status" value="1"/>
</dbReference>
<organism evidence="3">
    <name type="scientific">Sesamum latifolium</name>
    <dbReference type="NCBI Taxonomy" id="2727402"/>
    <lineage>
        <taxon>Eukaryota</taxon>
        <taxon>Viridiplantae</taxon>
        <taxon>Streptophyta</taxon>
        <taxon>Embryophyta</taxon>
        <taxon>Tracheophyta</taxon>
        <taxon>Spermatophyta</taxon>
        <taxon>Magnoliopsida</taxon>
        <taxon>eudicotyledons</taxon>
        <taxon>Gunneridae</taxon>
        <taxon>Pentapetalae</taxon>
        <taxon>asterids</taxon>
        <taxon>lamiids</taxon>
        <taxon>Lamiales</taxon>
        <taxon>Pedaliaceae</taxon>
        <taxon>Sesamum</taxon>
    </lineage>
</organism>
<dbReference type="AlphaFoldDB" id="A0AAW2WDG4"/>
<sequence>MRNCAESHPLRRSEKQLLEWRPLKARALIGSHQVFSSSIGILLAIRNVLARQKETILNILQMPECNHHAKHLGLPFCKPTSRTEVFSELVDKLTKKLSLWKAKNLSRAGKLTLIKNVAQSIPVYQMSTFLLPKKICKKMDAIVRRFWWQNQHKEQNQRFLALKSWKDICQPKHKGGLGIRCFSDFNEALLSKISWDIFTKADSPRFLMGVAEHRQMQQNYSTWGVFPGHNSVGSEHLGGPVDPLATKFQTTTAIELEAKLANIGKFSAKSAFREIQLSKSTQNQEDETVGKRIWSLDLHNRLKIFIWRLLFDVLPTKGKLGQFLQIPNTECSLCDWQVENAHHLFLCCPFAERIWILSKWQVRLHLLSHLTLREWFLAISNPNSSSFPDQSTQKEFITTWAITLERIWKARNDKVHGNDQQTLEAIAAGILKSSNEYWKVRNARLVQTKTNEEWSPPPTGWLKANTDITLKEEKCFAGIIVRDHESKLIRAITKEMFARNASTAELRAIKLAVETLHKDNVENVIFETDSLEATQWISGKIEEADHAAQFDVKMIKDVWAIRPNLIFRKIPRLCNGMAHGLAK</sequence>